<dbReference type="NCBIfam" id="NF003371">
    <property type="entry name" value="PRK04447.1-4"/>
    <property type="match status" value="1"/>
</dbReference>
<dbReference type="GeneID" id="79316234"/>
<comment type="caution">
    <text evidence="3">The sequence shown here is derived from an EMBL/GenBank/DDBJ whole genome shotgun (WGS) entry which is preliminary data.</text>
</comment>
<sequence length="352" mass="34756">MRLVLVAGATEVAAVEGISAAGAHPALMRHTPSADAEILTYGAPVAAPDGTTHPTPVSPEGCPTPAVMTRAAREVLGFDATVVDAGLAAPTGAPVVPLGAEPGRDVRAPEAVPDADGIFDRARRLGRSLPGPLVLAETIPGGTTTALGTLTALGYDAGVSSSLPENPLELKREVVASGLDASGLEPGDAADDPLLAVRAMGDPVLAGVAGLAVGALDSGTEVVLGGGTQMLAAAAVCRAFADGPLELATTSFVADSTPDLRGACAALDLDPTITDPGFTDEHVATRHYLAGVGKEGVGMGGALALAAERGALPAVRDRIRIVYDRLLAGAGADAGEDAPAPGATDAGTDDGR</sequence>
<protein>
    <recommendedName>
        <fullName evidence="1">UPF0284 protein ACFQPE_09925</fullName>
    </recommendedName>
</protein>
<feature type="compositionally biased region" description="Low complexity" evidence="2">
    <location>
        <begin position="332"/>
        <end position="346"/>
    </location>
</feature>
<dbReference type="SUPFAM" id="SSF52733">
    <property type="entry name" value="Nicotinate mononucleotide:5,6-dimethylbenzimidazole phosphoribosyltransferase (CobT)"/>
    <property type="match status" value="1"/>
</dbReference>
<organism evidence="3 4">
    <name type="scientific">Halomarina halobia</name>
    <dbReference type="NCBI Taxonomy" id="3033386"/>
    <lineage>
        <taxon>Archaea</taxon>
        <taxon>Methanobacteriati</taxon>
        <taxon>Methanobacteriota</taxon>
        <taxon>Stenosarchaea group</taxon>
        <taxon>Halobacteria</taxon>
        <taxon>Halobacteriales</taxon>
        <taxon>Natronomonadaceae</taxon>
        <taxon>Halomarina</taxon>
    </lineage>
</organism>
<dbReference type="PANTHER" id="PTHR38811">
    <property type="match status" value="1"/>
</dbReference>
<name>A0ABD6AAF1_9EURY</name>
<dbReference type="AlphaFoldDB" id="A0ABD6AAF1"/>
<dbReference type="InterPro" id="IPR036087">
    <property type="entry name" value="Nict_dMeBzImd_PRibTrfase_sf"/>
</dbReference>
<proteinExistence type="inferred from homology"/>
<dbReference type="RefSeq" id="WP_276303632.1">
    <property type="nucleotide sequence ID" value="NZ_CP119992.1"/>
</dbReference>
<evidence type="ECO:0000313" key="4">
    <source>
        <dbReference type="Proteomes" id="UP001596547"/>
    </source>
</evidence>
<dbReference type="Gene3D" id="3.40.50.10210">
    <property type="match status" value="1"/>
</dbReference>
<keyword evidence="3" id="KW-0808">Transferase</keyword>
<reference evidence="3 4" key="1">
    <citation type="journal article" date="2019" name="Int. J. Syst. Evol. Microbiol.">
        <title>The Global Catalogue of Microorganisms (GCM) 10K type strain sequencing project: providing services to taxonomists for standard genome sequencing and annotation.</title>
        <authorList>
            <consortium name="The Broad Institute Genomics Platform"/>
            <consortium name="The Broad Institute Genome Sequencing Center for Infectious Disease"/>
            <person name="Wu L."/>
            <person name="Ma J."/>
        </authorList>
    </citation>
    <scope>NUCLEOTIDE SEQUENCE [LARGE SCALE GENOMIC DNA]</scope>
    <source>
        <strain evidence="3 4">PSR21</strain>
    </source>
</reference>
<dbReference type="PANTHER" id="PTHR38811:SF1">
    <property type="entry name" value="UPF0284 PROTEIN SLL1500"/>
    <property type="match status" value="1"/>
</dbReference>
<dbReference type="EMBL" id="JBHTBF010000002">
    <property type="protein sequence ID" value="MFC7317112.1"/>
    <property type="molecule type" value="Genomic_DNA"/>
</dbReference>
<dbReference type="GO" id="GO:0016757">
    <property type="term" value="F:glycosyltransferase activity"/>
    <property type="evidence" value="ECO:0007669"/>
    <property type="project" value="UniProtKB-KW"/>
</dbReference>
<feature type="region of interest" description="Disordered" evidence="2">
    <location>
        <begin position="332"/>
        <end position="352"/>
    </location>
</feature>
<accession>A0ABD6AAF1</accession>
<keyword evidence="3" id="KW-0328">Glycosyltransferase</keyword>
<dbReference type="HAMAP" id="MF_01086">
    <property type="entry name" value="UPF0284"/>
    <property type="match status" value="1"/>
</dbReference>
<dbReference type="InterPro" id="IPR002805">
    <property type="entry name" value="Nict_dMeBzImd_PRibTrfase_arc"/>
</dbReference>
<evidence type="ECO:0000256" key="1">
    <source>
        <dbReference type="HAMAP-Rule" id="MF_01086"/>
    </source>
</evidence>
<gene>
    <name evidence="3" type="ORF">ACFQPE_09925</name>
</gene>
<comment type="similarity">
    <text evidence="1">Belongs to the UPF0284 family.</text>
</comment>
<evidence type="ECO:0000313" key="3">
    <source>
        <dbReference type="EMBL" id="MFC7317112.1"/>
    </source>
</evidence>
<dbReference type="Proteomes" id="UP001596547">
    <property type="component" value="Unassembled WGS sequence"/>
</dbReference>
<keyword evidence="4" id="KW-1185">Reference proteome</keyword>
<evidence type="ECO:0000256" key="2">
    <source>
        <dbReference type="SAM" id="MobiDB-lite"/>
    </source>
</evidence>